<dbReference type="InterPro" id="IPR043424">
    <property type="entry name" value="BLT-like"/>
</dbReference>
<reference evidence="2 3" key="1">
    <citation type="journal article" date="2023" name="Plants (Basel)">
        <title>Bridging the Gap: Combining Genomics and Transcriptomics Approaches to Understand Stylosanthes scabra, an Orphan Legume from the Brazilian Caatinga.</title>
        <authorList>
            <person name="Ferreira-Neto J.R.C."/>
            <person name="da Silva M.D."/>
            <person name="Binneck E."/>
            <person name="de Melo N.F."/>
            <person name="da Silva R.H."/>
            <person name="de Melo A.L.T.M."/>
            <person name="Pandolfi V."/>
            <person name="Bustamante F.O."/>
            <person name="Brasileiro-Vidal A.C."/>
            <person name="Benko-Iseppon A.M."/>
        </authorList>
    </citation>
    <scope>NUCLEOTIDE SEQUENCE [LARGE SCALE GENOMIC DNA]</scope>
    <source>
        <tissue evidence="2">Leaves</tissue>
    </source>
</reference>
<keyword evidence="1" id="KW-0175">Coiled coil</keyword>
<protein>
    <submittedName>
        <fullName evidence="2">Uncharacterized protein</fullName>
    </submittedName>
</protein>
<evidence type="ECO:0000313" key="2">
    <source>
        <dbReference type="EMBL" id="MED6146334.1"/>
    </source>
</evidence>
<accession>A0ABU6TC79</accession>
<feature type="coiled-coil region" evidence="1">
    <location>
        <begin position="135"/>
        <end position="169"/>
    </location>
</feature>
<comment type="caution">
    <text evidence="2">The sequence shown here is derived from an EMBL/GenBank/DDBJ whole genome shotgun (WGS) entry which is preliminary data.</text>
</comment>
<gene>
    <name evidence="2" type="ORF">PIB30_033537</name>
</gene>
<dbReference type="PANTHER" id="PTHR31071">
    <property type="entry name" value="GB|AAF24581.1"/>
    <property type="match status" value="1"/>
</dbReference>
<organism evidence="2 3">
    <name type="scientific">Stylosanthes scabra</name>
    <dbReference type="NCBI Taxonomy" id="79078"/>
    <lineage>
        <taxon>Eukaryota</taxon>
        <taxon>Viridiplantae</taxon>
        <taxon>Streptophyta</taxon>
        <taxon>Embryophyta</taxon>
        <taxon>Tracheophyta</taxon>
        <taxon>Spermatophyta</taxon>
        <taxon>Magnoliopsida</taxon>
        <taxon>eudicotyledons</taxon>
        <taxon>Gunneridae</taxon>
        <taxon>Pentapetalae</taxon>
        <taxon>rosids</taxon>
        <taxon>fabids</taxon>
        <taxon>Fabales</taxon>
        <taxon>Fabaceae</taxon>
        <taxon>Papilionoideae</taxon>
        <taxon>50 kb inversion clade</taxon>
        <taxon>dalbergioids sensu lato</taxon>
        <taxon>Dalbergieae</taxon>
        <taxon>Pterocarpus clade</taxon>
        <taxon>Stylosanthes</taxon>
    </lineage>
</organism>
<evidence type="ECO:0000313" key="3">
    <source>
        <dbReference type="Proteomes" id="UP001341840"/>
    </source>
</evidence>
<name>A0ABU6TC79_9FABA</name>
<feature type="coiled-coil region" evidence="1">
    <location>
        <begin position="212"/>
        <end position="239"/>
    </location>
</feature>
<keyword evidence="3" id="KW-1185">Reference proteome</keyword>
<dbReference type="PANTHER" id="PTHR31071:SF14">
    <property type="entry name" value="BZIP DOMAIN-CONTAINING PROTEIN"/>
    <property type="match status" value="1"/>
</dbReference>
<dbReference type="Proteomes" id="UP001341840">
    <property type="component" value="Unassembled WGS sequence"/>
</dbReference>
<dbReference type="EMBL" id="JASCZI010090773">
    <property type="protein sequence ID" value="MED6146334.1"/>
    <property type="molecule type" value="Genomic_DNA"/>
</dbReference>
<sequence>MNSTGGTHTPAIPRRRSPFFRRWSCTIQQQQHSVHAKANASPVNFRHCSPKPDVSARKLAAELWQFCFLEVTGLDSKKKFNVSLKEEDWAFRKSNNVAKKKTRQEMNKIHGERKVTADSVISALLSELLRAQTCINDLRAENKSCQSMLGELEDKLGREKRSRERMEKMNATLVRELAKANLCANQIRASYEDERKQRELIEQVCSELAMQIGEDKAKLERLESDFVRIQEEFEQERSMFEMVDLWRQESIQMKLADARMALEDKHNQMIKLVAYLQDFLRSRGVDEFEKADEELRRGLLLKERVIKVDSPPPNLNALSSTIHIVSLDNEDQTSVASLIM</sequence>
<proteinExistence type="predicted"/>
<evidence type="ECO:0000256" key="1">
    <source>
        <dbReference type="SAM" id="Coils"/>
    </source>
</evidence>